<evidence type="ECO:0000256" key="3">
    <source>
        <dbReference type="ARBA" id="ARBA00022692"/>
    </source>
</evidence>
<dbReference type="InterPro" id="IPR033463">
    <property type="entry name" value="sCache_3"/>
</dbReference>
<dbReference type="EMBL" id="JAESWA010000022">
    <property type="protein sequence ID" value="MBL4932301.1"/>
    <property type="molecule type" value="Genomic_DNA"/>
</dbReference>
<comment type="subcellular location">
    <subcellularLocation>
        <location evidence="1">Cell membrane</location>
        <topology evidence="1">Multi-pass membrane protein</topology>
    </subcellularLocation>
</comment>
<name>A0A937FIX0_9CLOT</name>
<keyword evidence="4 10" id="KW-1133">Transmembrane helix</keyword>
<evidence type="ECO:0000256" key="5">
    <source>
        <dbReference type="ARBA" id="ARBA00023136"/>
    </source>
</evidence>
<dbReference type="Pfam" id="PF00015">
    <property type="entry name" value="MCPsignal"/>
    <property type="match status" value="1"/>
</dbReference>
<feature type="domain" description="Methyl-accepting transducer" evidence="11">
    <location>
        <begin position="270"/>
        <end position="528"/>
    </location>
</feature>
<evidence type="ECO:0000313" key="14">
    <source>
        <dbReference type="Proteomes" id="UP000623681"/>
    </source>
</evidence>
<evidence type="ECO:0000256" key="6">
    <source>
        <dbReference type="ARBA" id="ARBA00023224"/>
    </source>
</evidence>
<sequence>MKLKWKISLIISLVLLVFSISLGTVMYFKVTNILNTKMVEELNATSSMGLISLSNKYPGDWSIKGDKLYKGDTIINEDFSVVDDIKNKTGMYATVFMKDTRVTTNITDGSGKRSIGTKASDKVVEEVINGGKTYQGKVNVGETPIDAYYTPIKDKDGKVIGMWFVGISNEKTMNELKELAIYILLLSLGMILIGNLITISIAKYITKDLEVVQKDIKSFESGDFSITMNEKAISRKDEIGFIGKTVQGMQFGIKEIIENVQKETGVIEDNINNTKDQLERLHSDVESISATTEELSAGLEETAASAFEMNETASKIKISAEDTLEKSKDGKDAAIKIKMRAEELKAKAISSQKAAKEVYDKTQESMKVSIEKSKSIEQINLLSDAIFNIASQTNLLALNAAIEAARAGEAGRGFSVVAEQVRQLAESSKEAAAKIQEVTKQVIDSVENLASDSSNMLTFMDNSVLKDYETLVETGEQYSADAVFIENLVGEFSNTAEELTNSIKNIVQTINEISSAANDGAQGSTHIAEKTMEIVQSANSLVLQTNYTKDSSDRLLKEVNGFKI</sequence>
<accession>A0A937FIX0</accession>
<evidence type="ECO:0000256" key="1">
    <source>
        <dbReference type="ARBA" id="ARBA00004651"/>
    </source>
</evidence>
<keyword evidence="9" id="KW-0175">Coiled coil</keyword>
<dbReference type="SUPFAM" id="SSF103190">
    <property type="entry name" value="Sensory domain-like"/>
    <property type="match status" value="1"/>
</dbReference>
<proteinExistence type="inferred from homology"/>
<dbReference type="PROSITE" id="PS50111">
    <property type="entry name" value="CHEMOTAXIS_TRANSDUC_2"/>
    <property type="match status" value="1"/>
</dbReference>
<dbReference type="Pfam" id="PF17202">
    <property type="entry name" value="sCache_3_3"/>
    <property type="match status" value="1"/>
</dbReference>
<comment type="similarity">
    <text evidence="7">Belongs to the methyl-accepting chemotaxis (MCP) protein family.</text>
</comment>
<evidence type="ECO:0000256" key="10">
    <source>
        <dbReference type="SAM" id="Phobius"/>
    </source>
</evidence>
<keyword evidence="3 10" id="KW-0812">Transmembrane</keyword>
<dbReference type="GO" id="GO:0007165">
    <property type="term" value="P:signal transduction"/>
    <property type="evidence" value="ECO:0007669"/>
    <property type="project" value="UniProtKB-KW"/>
</dbReference>
<keyword evidence="14" id="KW-1185">Reference proteome</keyword>
<dbReference type="InterPro" id="IPR004089">
    <property type="entry name" value="MCPsignal_dom"/>
</dbReference>
<keyword evidence="5 10" id="KW-0472">Membrane</keyword>
<evidence type="ECO:0000256" key="9">
    <source>
        <dbReference type="SAM" id="Coils"/>
    </source>
</evidence>
<protein>
    <submittedName>
        <fullName evidence="13">Methyl-accepting chemotaxis protein</fullName>
    </submittedName>
</protein>
<evidence type="ECO:0000259" key="12">
    <source>
        <dbReference type="PROSITE" id="PS50885"/>
    </source>
</evidence>
<dbReference type="SUPFAM" id="SSF58104">
    <property type="entry name" value="Methyl-accepting chemotaxis protein (MCP) signaling domain"/>
    <property type="match status" value="1"/>
</dbReference>
<feature type="coiled-coil region" evidence="9">
    <location>
        <begin position="257"/>
        <end position="291"/>
    </location>
</feature>
<evidence type="ECO:0000313" key="13">
    <source>
        <dbReference type="EMBL" id="MBL4932301.1"/>
    </source>
</evidence>
<dbReference type="Proteomes" id="UP000623681">
    <property type="component" value="Unassembled WGS sequence"/>
</dbReference>
<dbReference type="SMART" id="SM00283">
    <property type="entry name" value="MA"/>
    <property type="match status" value="1"/>
</dbReference>
<dbReference type="RefSeq" id="WP_202767666.1">
    <property type="nucleotide sequence ID" value="NZ_JAESWA010000022.1"/>
</dbReference>
<evidence type="ECO:0000256" key="7">
    <source>
        <dbReference type="ARBA" id="ARBA00029447"/>
    </source>
</evidence>
<feature type="domain" description="HAMP" evidence="12">
    <location>
        <begin position="203"/>
        <end position="258"/>
    </location>
</feature>
<reference evidence="13" key="1">
    <citation type="submission" date="2021-01" db="EMBL/GenBank/DDBJ databases">
        <title>Genome public.</title>
        <authorList>
            <person name="Liu C."/>
            <person name="Sun Q."/>
        </authorList>
    </citation>
    <scope>NUCLEOTIDE SEQUENCE</scope>
    <source>
        <strain evidence="13">YIM B02565</strain>
    </source>
</reference>
<keyword evidence="6 8" id="KW-0807">Transducer</keyword>
<organism evidence="13 14">
    <name type="scientific">Clostridium paridis</name>
    <dbReference type="NCBI Taxonomy" id="2803863"/>
    <lineage>
        <taxon>Bacteria</taxon>
        <taxon>Bacillati</taxon>
        <taxon>Bacillota</taxon>
        <taxon>Clostridia</taxon>
        <taxon>Eubacteriales</taxon>
        <taxon>Clostridiaceae</taxon>
        <taxon>Clostridium</taxon>
    </lineage>
</organism>
<dbReference type="GO" id="GO:0005886">
    <property type="term" value="C:plasma membrane"/>
    <property type="evidence" value="ECO:0007669"/>
    <property type="project" value="UniProtKB-SubCell"/>
</dbReference>
<dbReference type="PANTHER" id="PTHR32089:SF112">
    <property type="entry name" value="LYSOZYME-LIKE PROTEIN-RELATED"/>
    <property type="match status" value="1"/>
</dbReference>
<dbReference type="InterPro" id="IPR029151">
    <property type="entry name" value="Sensor-like_sf"/>
</dbReference>
<evidence type="ECO:0000256" key="4">
    <source>
        <dbReference type="ARBA" id="ARBA00022989"/>
    </source>
</evidence>
<dbReference type="AlphaFoldDB" id="A0A937FIX0"/>
<dbReference type="InterPro" id="IPR003660">
    <property type="entry name" value="HAMP_dom"/>
</dbReference>
<evidence type="ECO:0000259" key="11">
    <source>
        <dbReference type="PROSITE" id="PS50111"/>
    </source>
</evidence>
<evidence type="ECO:0000256" key="8">
    <source>
        <dbReference type="PROSITE-ProRule" id="PRU00284"/>
    </source>
</evidence>
<comment type="caution">
    <text evidence="13">The sequence shown here is derived from an EMBL/GenBank/DDBJ whole genome shotgun (WGS) entry which is preliminary data.</text>
</comment>
<dbReference type="PANTHER" id="PTHR32089">
    <property type="entry name" value="METHYL-ACCEPTING CHEMOTAXIS PROTEIN MCPB"/>
    <property type="match status" value="1"/>
</dbReference>
<dbReference type="Gene3D" id="1.10.287.950">
    <property type="entry name" value="Methyl-accepting chemotaxis protein"/>
    <property type="match status" value="1"/>
</dbReference>
<keyword evidence="2" id="KW-1003">Cell membrane</keyword>
<gene>
    <name evidence="13" type="ORF">JK634_10820</name>
</gene>
<feature type="transmembrane region" description="Helical" evidence="10">
    <location>
        <begin position="179"/>
        <end position="199"/>
    </location>
</feature>
<evidence type="ECO:0000256" key="2">
    <source>
        <dbReference type="ARBA" id="ARBA00022475"/>
    </source>
</evidence>
<dbReference type="PROSITE" id="PS50885">
    <property type="entry name" value="HAMP"/>
    <property type="match status" value="1"/>
</dbReference>